<organism evidence="1 2">
    <name type="scientific">Pseudomonas syringae</name>
    <dbReference type="NCBI Taxonomy" id="317"/>
    <lineage>
        <taxon>Bacteria</taxon>
        <taxon>Pseudomonadati</taxon>
        <taxon>Pseudomonadota</taxon>
        <taxon>Gammaproteobacteria</taxon>
        <taxon>Pseudomonadales</taxon>
        <taxon>Pseudomonadaceae</taxon>
        <taxon>Pseudomonas</taxon>
    </lineage>
</organism>
<reference evidence="1 2" key="1">
    <citation type="submission" date="2014-07" db="EMBL/GenBank/DDBJ databases">
        <title>Draft Genome Sequences of Environmental Pseudomonas syringae strains.</title>
        <authorList>
            <person name="Baltrus D.A."/>
            <person name="Berge O."/>
            <person name="Morris C."/>
        </authorList>
    </citation>
    <scope>NUCLEOTIDE SEQUENCE [LARGE SCALE GENOMIC DNA]</scope>
    <source>
        <strain evidence="1 2">CEB003</strain>
    </source>
</reference>
<dbReference type="EMBL" id="JPQT01000147">
    <property type="protein sequence ID" value="KFE45461.1"/>
    <property type="molecule type" value="Genomic_DNA"/>
</dbReference>
<evidence type="ECO:0000313" key="1">
    <source>
        <dbReference type="EMBL" id="KFE45461.1"/>
    </source>
</evidence>
<dbReference type="Proteomes" id="UP000028643">
    <property type="component" value="Unassembled WGS sequence"/>
</dbReference>
<comment type="caution">
    <text evidence="1">The sequence shown here is derived from an EMBL/GenBank/DDBJ whole genome shotgun (WGS) entry which is preliminary data.</text>
</comment>
<protein>
    <submittedName>
        <fullName evidence="1">Uncharacterized protein</fullName>
    </submittedName>
</protein>
<sequence length="102" mass="11512">MRIARSDPAEASQLACFYAYNSLGGELLDVSDRPNIRYSATGELVTSESSAYFARTNIAIQRARNELYQTEIEKGTPPTQILEKIFDFNDALPQRFLEMAGW</sequence>
<name>A0A085UQJ8_PSESX</name>
<dbReference type="AlphaFoldDB" id="A0A085UQJ8"/>
<accession>A0A085UQJ8</accession>
<gene>
    <name evidence="1" type="ORF">IV02_27205</name>
</gene>
<proteinExistence type="predicted"/>
<evidence type="ECO:0000313" key="2">
    <source>
        <dbReference type="Proteomes" id="UP000028643"/>
    </source>
</evidence>
<dbReference type="PATRIC" id="fig|317.174.peg.5557"/>